<accession>A0ACA9NC28</accession>
<evidence type="ECO:0000313" key="1">
    <source>
        <dbReference type="EMBL" id="CAG8638860.1"/>
    </source>
</evidence>
<sequence length="332" mass="38570">LASTEDITELRNLYLRCDDIEKNFCVNIRAYNSAFAFTSMGVKLDEKLANSKDGVYTFRAQDGIYHLIGSLLPIDGILKFLQLYIYDTEFEIANRLYIMPQLRQDILEFIKLMLNQLNPFIINFRSISSYMNIAELCLLIRADHGLDQHVYNKLTALQVAAVWVEGNNSTEYAERGPRDMYQKYQDAIALVQAYGRPNLFITIIYNSWWPKITSKLMSMQILQDRPDLTAKLEELKKDLYIKGILGLLLHIKHLLEQHYKCLNDFDLPTLILLYDLPNELLRLILNELNIPISAEDLEKIRLLNKEQKLIFDTIMESIKKDKPIIIFVDGPA</sequence>
<reference evidence="1" key="1">
    <citation type="submission" date="2021-06" db="EMBL/GenBank/DDBJ databases">
        <authorList>
            <person name="Kallberg Y."/>
            <person name="Tangrot J."/>
            <person name="Rosling A."/>
        </authorList>
    </citation>
    <scope>NUCLEOTIDE SEQUENCE</scope>
    <source>
        <strain evidence="1">IL203A</strain>
    </source>
</reference>
<proteinExistence type="predicted"/>
<dbReference type="EMBL" id="CAJVPU010014285">
    <property type="protein sequence ID" value="CAG8638860.1"/>
    <property type="molecule type" value="Genomic_DNA"/>
</dbReference>
<comment type="caution">
    <text evidence="1">The sequence shown here is derived from an EMBL/GenBank/DDBJ whole genome shotgun (WGS) entry which is preliminary data.</text>
</comment>
<feature type="non-terminal residue" evidence="1">
    <location>
        <position position="1"/>
    </location>
</feature>
<keyword evidence="2" id="KW-1185">Reference proteome</keyword>
<protein>
    <submittedName>
        <fullName evidence="1">6621_t:CDS:1</fullName>
    </submittedName>
</protein>
<dbReference type="Proteomes" id="UP000789702">
    <property type="component" value="Unassembled WGS sequence"/>
</dbReference>
<feature type="non-terminal residue" evidence="1">
    <location>
        <position position="332"/>
    </location>
</feature>
<name>A0ACA9NC28_9GLOM</name>
<gene>
    <name evidence="1" type="ORF">DHETER_LOCUS8744</name>
</gene>
<organism evidence="1 2">
    <name type="scientific">Dentiscutata heterogama</name>
    <dbReference type="NCBI Taxonomy" id="1316150"/>
    <lineage>
        <taxon>Eukaryota</taxon>
        <taxon>Fungi</taxon>
        <taxon>Fungi incertae sedis</taxon>
        <taxon>Mucoromycota</taxon>
        <taxon>Glomeromycotina</taxon>
        <taxon>Glomeromycetes</taxon>
        <taxon>Diversisporales</taxon>
        <taxon>Gigasporaceae</taxon>
        <taxon>Dentiscutata</taxon>
    </lineage>
</organism>
<evidence type="ECO:0000313" key="2">
    <source>
        <dbReference type="Proteomes" id="UP000789702"/>
    </source>
</evidence>